<dbReference type="PANTHER" id="PTHR11439:SF511">
    <property type="match status" value="1"/>
</dbReference>
<organism evidence="1 2">
    <name type="scientific">Cajanus cajan</name>
    <name type="common">Pigeon pea</name>
    <name type="synonym">Cajanus indicus</name>
    <dbReference type="NCBI Taxonomy" id="3821"/>
    <lineage>
        <taxon>Eukaryota</taxon>
        <taxon>Viridiplantae</taxon>
        <taxon>Streptophyta</taxon>
        <taxon>Embryophyta</taxon>
        <taxon>Tracheophyta</taxon>
        <taxon>Spermatophyta</taxon>
        <taxon>Magnoliopsida</taxon>
        <taxon>eudicotyledons</taxon>
        <taxon>Gunneridae</taxon>
        <taxon>Pentapetalae</taxon>
        <taxon>rosids</taxon>
        <taxon>fabids</taxon>
        <taxon>Fabales</taxon>
        <taxon>Fabaceae</taxon>
        <taxon>Papilionoideae</taxon>
        <taxon>50 kb inversion clade</taxon>
        <taxon>NPAAA clade</taxon>
        <taxon>indigoferoid/millettioid clade</taxon>
        <taxon>Phaseoleae</taxon>
        <taxon>Cajanus</taxon>
    </lineage>
</organism>
<name>A0A151S080_CAJCA</name>
<keyword evidence="2" id="KW-1185">Reference proteome</keyword>
<evidence type="ECO:0000313" key="1">
    <source>
        <dbReference type="EMBL" id="KYP48208.1"/>
    </source>
</evidence>
<dbReference type="PANTHER" id="PTHR11439">
    <property type="entry name" value="GAG-POL-RELATED RETROTRANSPOSON"/>
    <property type="match status" value="1"/>
</dbReference>
<proteinExistence type="predicted"/>
<dbReference type="Gramene" id="C.cajan_28690.t">
    <property type="protein sequence ID" value="C.cajan_28690.t.cds1"/>
    <property type="gene ID" value="C.cajan_28690"/>
</dbReference>
<reference evidence="1" key="1">
    <citation type="journal article" date="2012" name="Nat. Biotechnol.">
        <title>Draft genome sequence of pigeonpea (Cajanus cajan), an orphan legume crop of resource-poor farmers.</title>
        <authorList>
            <person name="Varshney R.K."/>
            <person name="Chen W."/>
            <person name="Li Y."/>
            <person name="Bharti A.K."/>
            <person name="Saxena R.K."/>
            <person name="Schlueter J.A."/>
            <person name="Donoghue M.T."/>
            <person name="Azam S."/>
            <person name="Fan G."/>
            <person name="Whaley A.M."/>
            <person name="Farmer A.D."/>
            <person name="Sheridan J."/>
            <person name="Iwata A."/>
            <person name="Tuteja R."/>
            <person name="Penmetsa R.V."/>
            <person name="Wu W."/>
            <person name="Upadhyaya H.D."/>
            <person name="Yang S.P."/>
            <person name="Shah T."/>
            <person name="Saxena K.B."/>
            <person name="Michael T."/>
            <person name="McCombie W.R."/>
            <person name="Yang B."/>
            <person name="Zhang G."/>
            <person name="Yang H."/>
            <person name="Wang J."/>
            <person name="Spillane C."/>
            <person name="Cook D.R."/>
            <person name="May G.D."/>
            <person name="Xu X."/>
            <person name="Jackson S.A."/>
        </authorList>
    </citation>
    <scope>NUCLEOTIDE SEQUENCE [LARGE SCALE GENOMIC DNA]</scope>
</reference>
<dbReference type="Proteomes" id="UP000075243">
    <property type="component" value="Unassembled WGS sequence"/>
</dbReference>
<sequence>MEANLKLHTKSRTKLLDPGIYRRLIGRLLYLTISRSDICYTIHKLSQFVYNPHLDHMNALNVLLIYLKHTAGQGVLFEANSDTRLHAYVDANWGSCIDSRRSTTSFCIFLGNSLISWKAKR</sequence>
<accession>A0A151S080</accession>
<dbReference type="STRING" id="3821.A0A151S080"/>
<protein>
    <recommendedName>
        <fullName evidence="3">Retrovirus-related Pol polyprotein from transposon TNT 1-94</fullName>
    </recommendedName>
</protein>
<evidence type="ECO:0000313" key="2">
    <source>
        <dbReference type="Proteomes" id="UP000075243"/>
    </source>
</evidence>
<gene>
    <name evidence="1" type="ORF">KK1_030092</name>
</gene>
<dbReference type="AlphaFoldDB" id="A0A151S080"/>
<dbReference type="EMBL" id="KQ483505">
    <property type="protein sequence ID" value="KYP48208.1"/>
    <property type="molecule type" value="Genomic_DNA"/>
</dbReference>
<evidence type="ECO:0008006" key="3">
    <source>
        <dbReference type="Google" id="ProtNLM"/>
    </source>
</evidence>